<comment type="similarity">
    <text evidence="1">Belongs to the glycosyl hydrolase 2 family.</text>
</comment>
<accession>A0A842HEV9</accession>
<feature type="domain" description="Glycoside hydrolase family 2 immunoglobulin-like beta-sandwich" evidence="4">
    <location>
        <begin position="184"/>
        <end position="283"/>
    </location>
</feature>
<dbReference type="GO" id="GO:0004553">
    <property type="term" value="F:hydrolase activity, hydrolyzing O-glycosyl compounds"/>
    <property type="evidence" value="ECO:0007669"/>
    <property type="project" value="InterPro"/>
</dbReference>
<dbReference type="PRINTS" id="PR00132">
    <property type="entry name" value="GLHYDRLASE2"/>
</dbReference>
<proteinExistence type="inferred from homology"/>
<dbReference type="Gene3D" id="3.20.20.80">
    <property type="entry name" value="Glycosidases"/>
    <property type="match status" value="1"/>
</dbReference>
<evidence type="ECO:0000256" key="3">
    <source>
        <dbReference type="ARBA" id="ARBA00023295"/>
    </source>
</evidence>
<keyword evidence="9" id="KW-1185">Reference proteome</keyword>
<dbReference type="InterPro" id="IPR006103">
    <property type="entry name" value="Glyco_hydro_2_cat"/>
</dbReference>
<dbReference type="InterPro" id="IPR032311">
    <property type="entry name" value="DUF4982"/>
</dbReference>
<evidence type="ECO:0000313" key="8">
    <source>
        <dbReference type="EMBL" id="MBC2594962.1"/>
    </source>
</evidence>
<dbReference type="SUPFAM" id="SSF49785">
    <property type="entry name" value="Galactose-binding domain-like"/>
    <property type="match status" value="1"/>
</dbReference>
<dbReference type="InterPro" id="IPR006101">
    <property type="entry name" value="Glyco_hydro_2"/>
</dbReference>
<dbReference type="SUPFAM" id="SSF49303">
    <property type="entry name" value="beta-Galactosidase/glucuronidase domain"/>
    <property type="match status" value="1"/>
</dbReference>
<dbReference type="InterPro" id="IPR008979">
    <property type="entry name" value="Galactose-bd-like_sf"/>
</dbReference>
<dbReference type="InterPro" id="IPR017853">
    <property type="entry name" value="GH"/>
</dbReference>
<evidence type="ECO:0000259" key="6">
    <source>
        <dbReference type="Pfam" id="PF02837"/>
    </source>
</evidence>
<dbReference type="Pfam" id="PF02837">
    <property type="entry name" value="Glyco_hydro_2_N"/>
    <property type="match status" value="1"/>
</dbReference>
<dbReference type="InterPro" id="IPR051913">
    <property type="entry name" value="GH2_Domain-Containing"/>
</dbReference>
<comment type="caution">
    <text evidence="8">The sequence shown here is derived from an EMBL/GenBank/DDBJ whole genome shotgun (WGS) entry which is preliminary data.</text>
</comment>
<dbReference type="InterPro" id="IPR006104">
    <property type="entry name" value="Glyco_hydro_2_N"/>
</dbReference>
<sequence length="776" mass="86511">MDAVNERNLNRGWQFALARESGSLGRVPAAEDKGVRVDLPHIPRQHKLNAADMWVGECWYWRQLDLANWCPGQRCYLEFEGLMQESWLYVDGVEVAHHCSGYLPLVLDVTPWLVPGKNPLVAVRLSNRYNPDIPPGKPYESQDFCLYSGMYRGAKMRICNELHITSPNLTGDFAGGGVLVSYPVAEEDTAIVSTRTHVANTGDSARTCVVRCSVLGPDGSVCATSDSEEVRVEAGTGKQVEMDLLVRQPRLWSPASPQLCRLEVELIEGGTVIDRVGERIGIRRIEASRSGGFRINGKVHRLRGTNRHQDHPYVGNAVPDAAQVRDARRLKESGFDYVRLSHYPQSVSFLDACDELGIVVMDCIPGWQFMGGERFRENCYEHARQLIRRDRNHPSVCFWELSLNETDMPEDFATALDRIGHEEYPGDQFLTCGWMDYYDIYLRARQHGGLHTYRNGEKALIISEYGDWEYYAANEGFSQETGEGLKEKCLNSRKTRKDGDAGLLRKMGNFMEALDENLTTRAIACGQWAFCDHARSLSPELSTMGVRDYFRYPKFTHYFYRSQRDAGEPMGTGVMEPMVFIASHWTEQSPLTVHVLSNCEAVELTLNGRPVAPVSVPEAYPHLPHPPRLFTLERFEPGTLAARGLIGGRVVASHTVSTAGRARAVEWTVDEEGVPSVSGQPDLLIVHGRIVDAQGTVCPLSDLRIAVILSGPGRLIGGHPPYCEEGIFSFLVQTTGEPGTLMISAEVTGLDVSVFNYEIKPCPLADEAPVHHRLSS</sequence>
<dbReference type="EMBL" id="JACHVB010000035">
    <property type="protein sequence ID" value="MBC2594962.1"/>
    <property type="molecule type" value="Genomic_DNA"/>
</dbReference>
<feature type="domain" description="Glycosyl hydrolases family 2 sugar binding" evidence="6">
    <location>
        <begin position="56"/>
        <end position="153"/>
    </location>
</feature>
<dbReference type="RefSeq" id="WP_185675928.1">
    <property type="nucleotide sequence ID" value="NZ_JACHVB010000035.1"/>
</dbReference>
<dbReference type="Proteomes" id="UP000546464">
    <property type="component" value="Unassembled WGS sequence"/>
</dbReference>
<evidence type="ECO:0000313" key="9">
    <source>
        <dbReference type="Proteomes" id="UP000546464"/>
    </source>
</evidence>
<dbReference type="InterPro" id="IPR036156">
    <property type="entry name" value="Beta-gal/glucu_dom_sf"/>
</dbReference>
<feature type="domain" description="Glycoside hydrolase family 2 catalytic" evidence="5">
    <location>
        <begin position="291"/>
        <end position="414"/>
    </location>
</feature>
<dbReference type="Gene3D" id="2.60.120.260">
    <property type="entry name" value="Galactose-binding domain-like"/>
    <property type="match status" value="1"/>
</dbReference>
<feature type="domain" description="DUF4982" evidence="7">
    <location>
        <begin position="590"/>
        <end position="652"/>
    </location>
</feature>
<protein>
    <submittedName>
        <fullName evidence="8">DUF4982 domain-containing protein</fullName>
    </submittedName>
</protein>
<dbReference type="AlphaFoldDB" id="A0A842HEV9"/>
<dbReference type="Pfam" id="PF02836">
    <property type="entry name" value="Glyco_hydro_2_C"/>
    <property type="match status" value="1"/>
</dbReference>
<dbReference type="SUPFAM" id="SSF51445">
    <property type="entry name" value="(Trans)glycosidases"/>
    <property type="match status" value="1"/>
</dbReference>
<dbReference type="InterPro" id="IPR013783">
    <property type="entry name" value="Ig-like_fold"/>
</dbReference>
<evidence type="ECO:0000256" key="2">
    <source>
        <dbReference type="ARBA" id="ARBA00022801"/>
    </source>
</evidence>
<evidence type="ECO:0000259" key="5">
    <source>
        <dbReference type="Pfam" id="PF02836"/>
    </source>
</evidence>
<gene>
    <name evidence="8" type="ORF">H5P28_11910</name>
</gene>
<keyword evidence="2" id="KW-0378">Hydrolase</keyword>
<dbReference type="GO" id="GO:0005975">
    <property type="term" value="P:carbohydrate metabolic process"/>
    <property type="evidence" value="ECO:0007669"/>
    <property type="project" value="InterPro"/>
</dbReference>
<dbReference type="PANTHER" id="PTHR42732:SF1">
    <property type="entry name" value="BETA-MANNOSIDASE"/>
    <property type="match status" value="1"/>
</dbReference>
<evidence type="ECO:0000256" key="1">
    <source>
        <dbReference type="ARBA" id="ARBA00007401"/>
    </source>
</evidence>
<name>A0A842HEV9_9BACT</name>
<organism evidence="8 9">
    <name type="scientific">Ruficoccus amylovorans</name>
    <dbReference type="NCBI Taxonomy" id="1804625"/>
    <lineage>
        <taxon>Bacteria</taxon>
        <taxon>Pseudomonadati</taxon>
        <taxon>Verrucomicrobiota</taxon>
        <taxon>Opitutia</taxon>
        <taxon>Puniceicoccales</taxon>
        <taxon>Cerasicoccaceae</taxon>
        <taxon>Ruficoccus</taxon>
    </lineage>
</organism>
<dbReference type="InterPro" id="IPR006102">
    <property type="entry name" value="Ig-like_GH2"/>
</dbReference>
<dbReference type="Pfam" id="PF16355">
    <property type="entry name" value="DUF4982"/>
    <property type="match status" value="1"/>
</dbReference>
<evidence type="ECO:0000259" key="7">
    <source>
        <dbReference type="Pfam" id="PF16355"/>
    </source>
</evidence>
<reference evidence="8 9" key="1">
    <citation type="submission" date="2020-07" db="EMBL/GenBank/DDBJ databases">
        <authorList>
            <person name="Feng X."/>
        </authorList>
    </citation>
    <scope>NUCLEOTIDE SEQUENCE [LARGE SCALE GENOMIC DNA]</scope>
    <source>
        <strain evidence="8 9">JCM31066</strain>
    </source>
</reference>
<dbReference type="Gene3D" id="2.60.40.10">
    <property type="entry name" value="Immunoglobulins"/>
    <property type="match status" value="3"/>
</dbReference>
<keyword evidence="3" id="KW-0326">Glycosidase</keyword>
<dbReference type="Pfam" id="PF00703">
    <property type="entry name" value="Glyco_hydro_2"/>
    <property type="match status" value="1"/>
</dbReference>
<evidence type="ECO:0000259" key="4">
    <source>
        <dbReference type="Pfam" id="PF00703"/>
    </source>
</evidence>
<dbReference type="PANTHER" id="PTHR42732">
    <property type="entry name" value="BETA-GALACTOSIDASE"/>
    <property type="match status" value="1"/>
</dbReference>